<dbReference type="AlphaFoldDB" id="A0A7T8HKB9"/>
<dbReference type="Proteomes" id="UP000595437">
    <property type="component" value="Chromosome 8"/>
</dbReference>
<dbReference type="EMBL" id="CP045897">
    <property type="protein sequence ID" value="QQP51658.1"/>
    <property type="molecule type" value="Genomic_DNA"/>
</dbReference>
<reference evidence="2" key="1">
    <citation type="submission" date="2021-01" db="EMBL/GenBank/DDBJ databases">
        <title>Caligus Genome Assembly.</title>
        <authorList>
            <person name="Gallardo-Escarate C."/>
        </authorList>
    </citation>
    <scope>NUCLEOTIDE SEQUENCE [LARGE SCALE GENOMIC DNA]</scope>
</reference>
<sequence length="65" mass="7195">SRRIIPIEHWHPSSDLFIGGCRVVKSIKILGIDGIAINHPCQISKDLTHKLLDGLKHGEVLTCKS</sequence>
<evidence type="ECO:0000313" key="2">
    <source>
        <dbReference type="Proteomes" id="UP000595437"/>
    </source>
</evidence>
<protein>
    <submittedName>
        <fullName evidence="1">Uncharacterized protein</fullName>
    </submittedName>
</protein>
<gene>
    <name evidence="1" type="ORF">FKW44_013084</name>
</gene>
<accession>A0A7T8HKB9</accession>
<evidence type="ECO:0000313" key="1">
    <source>
        <dbReference type="EMBL" id="QQP51658.1"/>
    </source>
</evidence>
<proteinExistence type="predicted"/>
<keyword evidence="2" id="KW-1185">Reference proteome</keyword>
<name>A0A7T8HKB9_CALRO</name>
<feature type="non-terminal residue" evidence="1">
    <location>
        <position position="1"/>
    </location>
</feature>
<organism evidence="1 2">
    <name type="scientific">Caligus rogercresseyi</name>
    <name type="common">Sea louse</name>
    <dbReference type="NCBI Taxonomy" id="217165"/>
    <lineage>
        <taxon>Eukaryota</taxon>
        <taxon>Metazoa</taxon>
        <taxon>Ecdysozoa</taxon>
        <taxon>Arthropoda</taxon>
        <taxon>Crustacea</taxon>
        <taxon>Multicrustacea</taxon>
        <taxon>Hexanauplia</taxon>
        <taxon>Copepoda</taxon>
        <taxon>Siphonostomatoida</taxon>
        <taxon>Caligidae</taxon>
        <taxon>Caligus</taxon>
    </lineage>
</organism>
<feature type="non-terminal residue" evidence="1">
    <location>
        <position position="65"/>
    </location>
</feature>